<sequence length="330" mass="38165">MFFRYLCTLFNDKISLIFSLQTVVTNLSSKKKKKSNNDIIILAAMKMPEAKLCHLLLGFCTSHKPNPFYYSDTTNFSISLSIHTGLIVVLSCGHTYHKVCYDNNGFKYSYCLSFLQDGVDKNVQFLLTRLQQFDKIKVEKDDDNILCDDDDENEPVGSKTFINDNKNNKICFNCKQPEHFARNCKAPREVKSRPLATRKSQNTRIFKRTRVFKCKEKKPEKVACSEEDETHRQTLIKCAKAYAKAKEKVLFISGTSVVGDIQYAEALVVGRILIEFSNLTTKLHQELNYDFYWAVNETSKILSKVLEIPYDDDDLEDYNLRERDISIESR</sequence>
<dbReference type="OrthoDB" id="2385992at2759"/>
<evidence type="ECO:0000313" key="3">
    <source>
        <dbReference type="EMBL" id="CAG8548088.1"/>
    </source>
</evidence>
<dbReference type="InterPro" id="IPR001878">
    <property type="entry name" value="Znf_CCHC"/>
</dbReference>
<feature type="domain" description="CCHC-type" evidence="2">
    <location>
        <begin position="171"/>
        <end position="185"/>
    </location>
</feature>
<dbReference type="EMBL" id="CAJVPQ010001367">
    <property type="protein sequence ID" value="CAG8548088.1"/>
    <property type="molecule type" value="Genomic_DNA"/>
</dbReference>
<evidence type="ECO:0000256" key="1">
    <source>
        <dbReference type="PROSITE-ProRule" id="PRU00047"/>
    </source>
</evidence>
<dbReference type="SMART" id="SM00343">
    <property type="entry name" value="ZnF_C2HC"/>
    <property type="match status" value="1"/>
</dbReference>
<name>A0A9N9FN45_9GLOM</name>
<gene>
    <name evidence="3" type="ORF">FCALED_LOCUS5976</name>
</gene>
<accession>A0A9N9FN45</accession>
<proteinExistence type="predicted"/>
<dbReference type="AlphaFoldDB" id="A0A9N9FN45"/>
<protein>
    <submittedName>
        <fullName evidence="3">205_t:CDS:1</fullName>
    </submittedName>
</protein>
<dbReference type="InterPro" id="IPR036875">
    <property type="entry name" value="Znf_CCHC_sf"/>
</dbReference>
<evidence type="ECO:0000313" key="4">
    <source>
        <dbReference type="Proteomes" id="UP000789570"/>
    </source>
</evidence>
<dbReference type="Pfam" id="PF00098">
    <property type="entry name" value="zf-CCHC"/>
    <property type="match status" value="1"/>
</dbReference>
<evidence type="ECO:0000259" key="2">
    <source>
        <dbReference type="PROSITE" id="PS50158"/>
    </source>
</evidence>
<keyword evidence="1" id="KW-0863">Zinc-finger</keyword>
<dbReference type="GO" id="GO:0008270">
    <property type="term" value="F:zinc ion binding"/>
    <property type="evidence" value="ECO:0007669"/>
    <property type="project" value="UniProtKB-KW"/>
</dbReference>
<reference evidence="3" key="1">
    <citation type="submission" date="2021-06" db="EMBL/GenBank/DDBJ databases">
        <authorList>
            <person name="Kallberg Y."/>
            <person name="Tangrot J."/>
            <person name="Rosling A."/>
        </authorList>
    </citation>
    <scope>NUCLEOTIDE SEQUENCE</scope>
    <source>
        <strain evidence="3">UK204</strain>
    </source>
</reference>
<dbReference type="Proteomes" id="UP000789570">
    <property type="component" value="Unassembled WGS sequence"/>
</dbReference>
<comment type="caution">
    <text evidence="3">The sequence shown here is derived from an EMBL/GenBank/DDBJ whole genome shotgun (WGS) entry which is preliminary data.</text>
</comment>
<dbReference type="GO" id="GO:0003676">
    <property type="term" value="F:nucleic acid binding"/>
    <property type="evidence" value="ECO:0007669"/>
    <property type="project" value="InterPro"/>
</dbReference>
<dbReference type="Gene3D" id="4.10.60.10">
    <property type="entry name" value="Zinc finger, CCHC-type"/>
    <property type="match status" value="1"/>
</dbReference>
<organism evidence="3 4">
    <name type="scientific">Funneliformis caledonium</name>
    <dbReference type="NCBI Taxonomy" id="1117310"/>
    <lineage>
        <taxon>Eukaryota</taxon>
        <taxon>Fungi</taxon>
        <taxon>Fungi incertae sedis</taxon>
        <taxon>Mucoromycota</taxon>
        <taxon>Glomeromycotina</taxon>
        <taxon>Glomeromycetes</taxon>
        <taxon>Glomerales</taxon>
        <taxon>Glomeraceae</taxon>
        <taxon>Funneliformis</taxon>
    </lineage>
</organism>
<keyword evidence="1" id="KW-0479">Metal-binding</keyword>
<dbReference type="PROSITE" id="PS50158">
    <property type="entry name" value="ZF_CCHC"/>
    <property type="match status" value="1"/>
</dbReference>
<keyword evidence="1" id="KW-0862">Zinc</keyword>
<keyword evidence="4" id="KW-1185">Reference proteome</keyword>
<dbReference type="SUPFAM" id="SSF57756">
    <property type="entry name" value="Retrovirus zinc finger-like domains"/>
    <property type="match status" value="1"/>
</dbReference>